<feature type="transmembrane region" description="Helical" evidence="13">
    <location>
        <begin position="6"/>
        <end position="30"/>
    </location>
</feature>
<dbReference type="GO" id="GO:0045259">
    <property type="term" value="C:proton-transporting ATP synthase complex"/>
    <property type="evidence" value="ECO:0007669"/>
    <property type="project" value="UniProtKB-KW"/>
</dbReference>
<comment type="subcellular location">
    <subcellularLocation>
        <location evidence="1 12">Mitochondrion membrane</location>
        <topology evidence="1 12">Single-pass membrane protein</topology>
    </subcellularLocation>
</comment>
<name>A0A0D5YA63_METEN</name>
<geneLocation type="mitochondrion" evidence="14"/>
<dbReference type="GeneID" id="24145394"/>
<evidence type="ECO:0000256" key="8">
    <source>
        <dbReference type="ARBA" id="ARBA00022989"/>
    </source>
</evidence>
<keyword evidence="5 12" id="KW-0138">CF(0)</keyword>
<evidence type="ECO:0000256" key="4">
    <source>
        <dbReference type="ARBA" id="ARBA00022448"/>
    </source>
</evidence>
<dbReference type="GO" id="GO:0031966">
    <property type="term" value="C:mitochondrial membrane"/>
    <property type="evidence" value="ECO:0007669"/>
    <property type="project" value="UniProtKB-SubCell"/>
</dbReference>
<accession>A0A0D5YA63</accession>
<keyword evidence="10 12" id="KW-0496">Mitochondrion</keyword>
<keyword evidence="4 12" id="KW-0813">Transport</keyword>
<gene>
    <name evidence="14" type="primary">ATP8</name>
</gene>
<keyword evidence="11 13" id="KW-0472">Membrane</keyword>
<dbReference type="GO" id="GO:0015986">
    <property type="term" value="P:proton motive force-driven ATP synthesis"/>
    <property type="evidence" value="ECO:0007669"/>
    <property type="project" value="InterPro"/>
</dbReference>
<dbReference type="InterPro" id="IPR001421">
    <property type="entry name" value="ATP8_metazoa"/>
</dbReference>
<keyword evidence="6 12" id="KW-0812">Transmembrane</keyword>
<evidence type="ECO:0000256" key="10">
    <source>
        <dbReference type="ARBA" id="ARBA00023128"/>
    </source>
</evidence>
<keyword evidence="8 13" id="KW-1133">Transmembrane helix</keyword>
<evidence type="ECO:0000256" key="1">
    <source>
        <dbReference type="ARBA" id="ARBA00004304"/>
    </source>
</evidence>
<evidence type="ECO:0000256" key="11">
    <source>
        <dbReference type="ARBA" id="ARBA00023136"/>
    </source>
</evidence>
<evidence type="ECO:0000256" key="2">
    <source>
        <dbReference type="ARBA" id="ARBA00008892"/>
    </source>
</evidence>
<comment type="subunit">
    <text evidence="3">F-type ATPases have 2 components, CF(1) - the catalytic core - and CF(0) - the membrane proton channel.</text>
</comment>
<sequence length="52" mass="6347">MPQMAPLLWLNLFVVFSLTFILFLIINYFIKVPSKIEKFSDPIKKQEMIWKW</sequence>
<evidence type="ECO:0000256" key="12">
    <source>
        <dbReference type="RuleBase" id="RU003661"/>
    </source>
</evidence>
<organism evidence="14">
    <name type="scientific">Metapenaeus ensis</name>
    <name type="common">Greasyback shrimp</name>
    <name type="synonym">Penaeus ensis</name>
    <dbReference type="NCBI Taxonomy" id="32278"/>
    <lineage>
        <taxon>Eukaryota</taxon>
        <taxon>Metazoa</taxon>
        <taxon>Ecdysozoa</taxon>
        <taxon>Arthropoda</taxon>
        <taxon>Crustacea</taxon>
        <taxon>Multicrustacea</taxon>
        <taxon>Malacostraca</taxon>
        <taxon>Eumalacostraca</taxon>
        <taxon>Eucarida</taxon>
        <taxon>Decapoda</taxon>
        <taxon>Dendrobranchiata</taxon>
        <taxon>Penaeoidea</taxon>
        <taxon>Penaeidae</taxon>
        <taxon>Metapenaeus</taxon>
    </lineage>
</organism>
<evidence type="ECO:0000256" key="9">
    <source>
        <dbReference type="ARBA" id="ARBA00023065"/>
    </source>
</evidence>
<dbReference type="GO" id="GO:0015078">
    <property type="term" value="F:proton transmembrane transporter activity"/>
    <property type="evidence" value="ECO:0007669"/>
    <property type="project" value="InterPro"/>
</dbReference>
<dbReference type="RefSeq" id="YP_009130808.1">
    <property type="nucleotide sequence ID" value="NC_026834.1"/>
</dbReference>
<evidence type="ECO:0000256" key="6">
    <source>
        <dbReference type="ARBA" id="ARBA00022692"/>
    </source>
</evidence>
<proteinExistence type="inferred from homology"/>
<keyword evidence="7 12" id="KW-0375">Hydrogen ion transport</keyword>
<evidence type="ECO:0000256" key="13">
    <source>
        <dbReference type="SAM" id="Phobius"/>
    </source>
</evidence>
<comment type="similarity">
    <text evidence="2 12">Belongs to the ATPase protein 8 family.</text>
</comment>
<dbReference type="CTD" id="4509"/>
<keyword evidence="9 12" id="KW-0406">Ion transport</keyword>
<evidence type="ECO:0000313" key="14">
    <source>
        <dbReference type="EMBL" id="AKA27966.1"/>
    </source>
</evidence>
<dbReference type="Pfam" id="PF00895">
    <property type="entry name" value="ATP-synt_8"/>
    <property type="match status" value="1"/>
</dbReference>
<dbReference type="EMBL" id="KP637170">
    <property type="protein sequence ID" value="AKA27966.1"/>
    <property type="molecule type" value="Genomic_DNA"/>
</dbReference>
<dbReference type="EMBL" id="MK500697">
    <property type="protein sequence ID" value="QID77067.1"/>
    <property type="molecule type" value="Genomic_DNA"/>
</dbReference>
<reference evidence="15" key="2">
    <citation type="journal article" date="2019" name="Mitochondrial DNA Part B Resour">
        <title>The complete mitochondrial genome of Metapenaeus ensis.</title>
        <authorList>
            <person name="Yan M."/>
            <person name="Hu L."/>
            <person name="Zhang M."/>
            <person name="Ji D."/>
            <person name="Zhou Q."/>
            <person name="Zhang J."/>
            <person name="Chen J."/>
        </authorList>
    </citation>
    <scope>NUCLEOTIDE SEQUENCE</scope>
</reference>
<evidence type="ECO:0000256" key="5">
    <source>
        <dbReference type="ARBA" id="ARBA00022547"/>
    </source>
</evidence>
<evidence type="ECO:0000313" key="15">
    <source>
        <dbReference type="EMBL" id="QID77067.1"/>
    </source>
</evidence>
<evidence type="ECO:0000256" key="3">
    <source>
        <dbReference type="ARBA" id="ARBA00011291"/>
    </source>
</evidence>
<protein>
    <recommendedName>
        <fullName evidence="12">ATP synthase complex subunit 8</fullName>
    </recommendedName>
</protein>
<evidence type="ECO:0000256" key="7">
    <source>
        <dbReference type="ARBA" id="ARBA00022781"/>
    </source>
</evidence>
<reference evidence="14" key="1">
    <citation type="submission" date="2015-01" db="EMBL/GenBank/DDBJ databases">
        <authorList>
            <person name="Zhang D.C."/>
            <person name="Jiang S.G."/>
        </authorList>
    </citation>
    <scope>NUCLEOTIDE SEQUENCE</scope>
</reference>
<dbReference type="AlphaFoldDB" id="A0A0D5YA63"/>